<dbReference type="EMBL" id="NMUH01000087">
    <property type="protein sequence ID" value="MQL71050.1"/>
    <property type="molecule type" value="Genomic_DNA"/>
</dbReference>
<sequence length="132" mass="14266">IPAPKVVGDRNGEAHFDVPSSYRLERAGKGGWRIPPHLVMMRQMRRSTGPIVSGGHASLPGGSPLLRGVDDNESSSDCLFLEIVVMDDGASAFAELGVSTKQYSFALVEAYIPMPFEEYSATESTPASDFLY</sequence>
<protein>
    <submittedName>
        <fullName evidence="1">Uncharacterized protein</fullName>
    </submittedName>
</protein>
<name>A0A843TNU4_COLES</name>
<evidence type="ECO:0000313" key="2">
    <source>
        <dbReference type="Proteomes" id="UP000652761"/>
    </source>
</evidence>
<dbReference type="Proteomes" id="UP000652761">
    <property type="component" value="Unassembled WGS sequence"/>
</dbReference>
<dbReference type="AlphaFoldDB" id="A0A843TNU4"/>
<proteinExistence type="predicted"/>
<accession>A0A843TNU4</accession>
<gene>
    <name evidence="1" type="ORF">Taro_003364</name>
</gene>
<feature type="non-terminal residue" evidence="1">
    <location>
        <position position="1"/>
    </location>
</feature>
<evidence type="ECO:0000313" key="1">
    <source>
        <dbReference type="EMBL" id="MQL71050.1"/>
    </source>
</evidence>
<keyword evidence="2" id="KW-1185">Reference proteome</keyword>
<reference evidence="1" key="1">
    <citation type="submission" date="2017-07" db="EMBL/GenBank/DDBJ databases">
        <title>Taro Niue Genome Assembly and Annotation.</title>
        <authorList>
            <person name="Atibalentja N."/>
            <person name="Keating K."/>
            <person name="Fields C.J."/>
        </authorList>
    </citation>
    <scope>NUCLEOTIDE SEQUENCE</scope>
    <source>
        <strain evidence="1">Niue_2</strain>
        <tissue evidence="1">Leaf</tissue>
    </source>
</reference>
<organism evidence="1 2">
    <name type="scientific">Colocasia esculenta</name>
    <name type="common">Wild taro</name>
    <name type="synonym">Arum esculentum</name>
    <dbReference type="NCBI Taxonomy" id="4460"/>
    <lineage>
        <taxon>Eukaryota</taxon>
        <taxon>Viridiplantae</taxon>
        <taxon>Streptophyta</taxon>
        <taxon>Embryophyta</taxon>
        <taxon>Tracheophyta</taxon>
        <taxon>Spermatophyta</taxon>
        <taxon>Magnoliopsida</taxon>
        <taxon>Liliopsida</taxon>
        <taxon>Araceae</taxon>
        <taxon>Aroideae</taxon>
        <taxon>Colocasieae</taxon>
        <taxon>Colocasia</taxon>
    </lineage>
</organism>
<comment type="caution">
    <text evidence="1">The sequence shown here is derived from an EMBL/GenBank/DDBJ whole genome shotgun (WGS) entry which is preliminary data.</text>
</comment>